<comment type="similarity">
    <text evidence="1">Belongs to the senescence regulator S40 family.</text>
</comment>
<dbReference type="EMBL" id="KV011785">
    <property type="protein sequence ID" value="KZV26163.1"/>
    <property type="molecule type" value="Genomic_DNA"/>
</dbReference>
<evidence type="ECO:0000256" key="1">
    <source>
        <dbReference type="ARBA" id="ARBA00034773"/>
    </source>
</evidence>
<dbReference type="OrthoDB" id="1917735at2759"/>
<protein>
    <submittedName>
        <fullName evidence="2">Uncharacterized protein</fullName>
    </submittedName>
</protein>
<dbReference type="GO" id="GO:0010150">
    <property type="term" value="P:leaf senescence"/>
    <property type="evidence" value="ECO:0007669"/>
    <property type="project" value="UniProtKB-ARBA"/>
</dbReference>
<gene>
    <name evidence="2" type="ORF">F511_06330</name>
</gene>
<organism evidence="2 3">
    <name type="scientific">Dorcoceras hygrometricum</name>
    <dbReference type="NCBI Taxonomy" id="472368"/>
    <lineage>
        <taxon>Eukaryota</taxon>
        <taxon>Viridiplantae</taxon>
        <taxon>Streptophyta</taxon>
        <taxon>Embryophyta</taxon>
        <taxon>Tracheophyta</taxon>
        <taxon>Spermatophyta</taxon>
        <taxon>Magnoliopsida</taxon>
        <taxon>eudicotyledons</taxon>
        <taxon>Gunneridae</taxon>
        <taxon>Pentapetalae</taxon>
        <taxon>asterids</taxon>
        <taxon>lamiids</taxon>
        <taxon>Lamiales</taxon>
        <taxon>Gesneriaceae</taxon>
        <taxon>Didymocarpoideae</taxon>
        <taxon>Trichosporeae</taxon>
        <taxon>Loxocarpinae</taxon>
        <taxon>Dorcoceras</taxon>
    </lineage>
</organism>
<dbReference type="Pfam" id="PF04520">
    <property type="entry name" value="Senescence_reg"/>
    <property type="match status" value="1"/>
</dbReference>
<reference evidence="2 3" key="1">
    <citation type="journal article" date="2015" name="Proc. Natl. Acad. Sci. U.S.A.">
        <title>The resurrection genome of Boea hygrometrica: A blueprint for survival of dehydration.</title>
        <authorList>
            <person name="Xiao L."/>
            <person name="Yang G."/>
            <person name="Zhang L."/>
            <person name="Yang X."/>
            <person name="Zhao S."/>
            <person name="Ji Z."/>
            <person name="Zhou Q."/>
            <person name="Hu M."/>
            <person name="Wang Y."/>
            <person name="Chen M."/>
            <person name="Xu Y."/>
            <person name="Jin H."/>
            <person name="Xiao X."/>
            <person name="Hu G."/>
            <person name="Bao F."/>
            <person name="Hu Y."/>
            <person name="Wan P."/>
            <person name="Li L."/>
            <person name="Deng X."/>
            <person name="Kuang T."/>
            <person name="Xiang C."/>
            <person name="Zhu J.K."/>
            <person name="Oliver M.J."/>
            <person name="He Y."/>
        </authorList>
    </citation>
    <scope>NUCLEOTIDE SEQUENCE [LARGE SCALE GENOMIC DNA]</scope>
    <source>
        <strain evidence="3">cv. XS01</strain>
    </source>
</reference>
<keyword evidence="3" id="KW-1185">Reference proteome</keyword>
<dbReference type="InterPro" id="IPR007608">
    <property type="entry name" value="Senescence_reg_S40"/>
</dbReference>
<proteinExistence type="inferred from homology"/>
<dbReference type="AlphaFoldDB" id="A0A2Z7AXG7"/>
<dbReference type="Proteomes" id="UP000250235">
    <property type="component" value="Unassembled WGS sequence"/>
</dbReference>
<sequence>MAAERSHRYLGVADRLKPAQDEDQFEFTEADIWNVGEVILPEGCKTILSSSRTFRIPSRRRVDVDQLSVRSKSLPSDIPNWSKIFGSEFRTRASDLEDDGEYVGGGHDIIPPHEYLARTRVASMSVHEGLGRTLKGRDLSNLRDAVLKKIGIED</sequence>
<accession>A0A2Z7AXG7</accession>
<name>A0A2Z7AXG7_9LAMI</name>
<evidence type="ECO:0000313" key="3">
    <source>
        <dbReference type="Proteomes" id="UP000250235"/>
    </source>
</evidence>
<evidence type="ECO:0000313" key="2">
    <source>
        <dbReference type="EMBL" id="KZV26163.1"/>
    </source>
</evidence>
<dbReference type="PANTHER" id="PTHR46525:SF17">
    <property type="entry name" value="SENESCENCE REGULATOR S40"/>
    <property type="match status" value="1"/>
</dbReference>
<dbReference type="PANTHER" id="PTHR46525">
    <property type="entry name" value="EMB|CAB72159.1"/>
    <property type="match status" value="1"/>
</dbReference>